<keyword evidence="2" id="KW-1185">Reference proteome</keyword>
<dbReference type="EMBL" id="JBHSIU010000130">
    <property type="protein sequence ID" value="MFC5008191.1"/>
    <property type="molecule type" value="Genomic_DNA"/>
</dbReference>
<accession>A0ABV9WLC8</accession>
<dbReference type="RefSeq" id="WP_380128841.1">
    <property type="nucleotide sequence ID" value="NZ_JBHSIU010000130.1"/>
</dbReference>
<protein>
    <submittedName>
        <fullName evidence="1">Uncharacterized protein</fullName>
    </submittedName>
</protein>
<evidence type="ECO:0000313" key="1">
    <source>
        <dbReference type="EMBL" id="MFC5008191.1"/>
    </source>
</evidence>
<dbReference type="Proteomes" id="UP001595912">
    <property type="component" value="Unassembled WGS sequence"/>
</dbReference>
<evidence type="ECO:0000313" key="2">
    <source>
        <dbReference type="Proteomes" id="UP001595912"/>
    </source>
</evidence>
<sequence>MFGWMRRKPPPSRYDLRAFHRGLGLPEPLIDDESVARPVMAA</sequence>
<proteinExistence type="predicted"/>
<name>A0ABV9WLC8_9ACTN</name>
<organism evidence="1 2">
    <name type="scientific">Dactylosporangium cerinum</name>
    <dbReference type="NCBI Taxonomy" id="1434730"/>
    <lineage>
        <taxon>Bacteria</taxon>
        <taxon>Bacillati</taxon>
        <taxon>Actinomycetota</taxon>
        <taxon>Actinomycetes</taxon>
        <taxon>Micromonosporales</taxon>
        <taxon>Micromonosporaceae</taxon>
        <taxon>Dactylosporangium</taxon>
    </lineage>
</organism>
<reference evidence="2" key="1">
    <citation type="journal article" date="2019" name="Int. J. Syst. Evol. Microbiol.">
        <title>The Global Catalogue of Microorganisms (GCM) 10K type strain sequencing project: providing services to taxonomists for standard genome sequencing and annotation.</title>
        <authorList>
            <consortium name="The Broad Institute Genomics Platform"/>
            <consortium name="The Broad Institute Genome Sequencing Center for Infectious Disease"/>
            <person name="Wu L."/>
            <person name="Ma J."/>
        </authorList>
    </citation>
    <scope>NUCLEOTIDE SEQUENCE [LARGE SCALE GENOMIC DNA]</scope>
    <source>
        <strain evidence="2">CGMCC 4.7152</strain>
    </source>
</reference>
<comment type="caution">
    <text evidence="1">The sequence shown here is derived from an EMBL/GenBank/DDBJ whole genome shotgun (WGS) entry which is preliminary data.</text>
</comment>
<gene>
    <name evidence="1" type="ORF">ACFPIJ_61560</name>
</gene>